<dbReference type="AlphaFoldDB" id="A0A2W5SBX1"/>
<evidence type="ECO:0000313" key="4">
    <source>
        <dbReference type="EMBL" id="PZQ99376.1"/>
    </source>
</evidence>
<evidence type="ECO:0000256" key="1">
    <source>
        <dbReference type="SAM" id="MobiDB-lite"/>
    </source>
</evidence>
<proteinExistence type="predicted"/>
<accession>A0A2W5SBX1</accession>
<dbReference type="Pfam" id="PF13116">
    <property type="entry name" value="YhdP"/>
    <property type="match status" value="1"/>
</dbReference>
<evidence type="ECO:0000259" key="3">
    <source>
        <dbReference type="Pfam" id="PF13116"/>
    </source>
</evidence>
<organism evidence="4 5">
    <name type="scientific">Cereibacter sphaeroides</name>
    <name type="common">Rhodobacter sphaeroides</name>
    <dbReference type="NCBI Taxonomy" id="1063"/>
    <lineage>
        <taxon>Bacteria</taxon>
        <taxon>Pseudomonadati</taxon>
        <taxon>Pseudomonadota</taxon>
        <taxon>Alphaproteobacteria</taxon>
        <taxon>Rhodobacterales</taxon>
        <taxon>Paracoccaceae</taxon>
        <taxon>Cereibacter</taxon>
    </lineage>
</organism>
<reference evidence="4 5" key="1">
    <citation type="submission" date="2017-08" db="EMBL/GenBank/DDBJ databases">
        <title>Infants hospitalized years apart are colonized by the same room-sourced microbial strains.</title>
        <authorList>
            <person name="Brooks B."/>
            <person name="Olm M.R."/>
            <person name="Firek B.A."/>
            <person name="Baker R."/>
            <person name="Thomas B.C."/>
            <person name="Morowitz M.J."/>
            <person name="Banfield J.F."/>
        </authorList>
    </citation>
    <scope>NUCLEOTIDE SEQUENCE [LARGE SCALE GENOMIC DNA]</scope>
    <source>
        <strain evidence="4">S2_003_000_R2_11</strain>
    </source>
</reference>
<feature type="domain" description="YhdP central" evidence="3">
    <location>
        <begin position="364"/>
        <end position="827"/>
    </location>
</feature>
<name>A0A2W5SBX1_CERSP</name>
<protein>
    <recommendedName>
        <fullName evidence="3">YhdP central domain-containing protein</fullName>
    </recommendedName>
</protein>
<gene>
    <name evidence="4" type="ORF">DI533_01450</name>
</gene>
<comment type="caution">
    <text evidence="4">The sequence shown here is derived from an EMBL/GenBank/DDBJ whole genome shotgun (WGS) entry which is preliminary data.</text>
</comment>
<keyword evidence="2" id="KW-0472">Membrane</keyword>
<dbReference type="EMBL" id="QFQS01000001">
    <property type="protein sequence ID" value="PZQ99376.1"/>
    <property type="molecule type" value="Genomic_DNA"/>
</dbReference>
<keyword evidence="2" id="KW-0812">Transmembrane</keyword>
<sequence length="1113" mass="117068">MPQGQRRAEISTQASPQPDLQPRPPRHRRLRWLLRIAVLVVVIVIGGFALLGLTGKPLRLPVWVIAEAEARINRMIDSAIQDGASVALGGAVLLVGRDWVPHLELQDVRLINPEGKSVVVLPEVQVVIDPEGLMQGQVKPSLLRVIGAQVALRRREDGLFDLVLGADVAGPAPGNLAEVLNRIESTFDLPALQSLTRIEAQALTLTLDDRRAGRVWEVGDGQVTIGNSPNEVSMSLGFGVTAGGTSLARADVVFVGQKHSSAARISATVTEVAAQDIAAQAPVLAWLGVLDAPISGRISAALDVTGRFETMEGTLNIGAGALQPTAETKPVPFARAGLAFSVDPKIETITLKDASIESKSLRVKLSGRTNVAGLNSGIPTSFTSQIQIRDLLVDPEGLFQEPVRFSEGDLDMRLTLQPFKVEIGQISLREDKTRLLGKGVADAKPSGWDLALDVKLNEIRHDRLLALWPMQLAPKTRTWLVNNVQRGLLFNVEGGLRLRPKQDPLLSLSYEFAGGDVRFISTMPPIKRGYGYSTIIGQTYTIFLDRGHVTPPQGGEVDVAGSVFQVADITQKPARAEITLLTQSGITAALSLLDEPPFRFLTKAGFPVSLAEGRAVMVAKLALPLQARVTLDDVVFSVTGVLSQVMSDSLVKGRILRADKLALKADNTGLQIGGPGTLGQAAFDATWRQDFGPTERGKSRVDGTVDLSQSTLDEFSVTLPKGAVTGQGTGQLHMNLVKGGGTFQVNSDLTGIALRFSPIGLSKQPNARAAFEIAGKMGSPASIDRLALQSGDVSIEGSVTLRPEGGLQLARFPSVKSGKWLDISVDMTGNGPGKDLGIAITGGRLDLRGIPGGSSGGGDSPPLQVALDRVQVTEGISLTGLRGRFTTTGGVQGDFTAAVNGAAAINGALAPDQKGTAIRITSGDAGAVIAASGIFSKARGGSLDMTLHPLGPSGVYDGRATLSNISVRGAPILAELLNAISVVGLLDQLNQSGLAFNSAEAQFRTSPQGVAVSRSSAVGASLGVSMSGTYTSAGSVLNMEGVISPIYMLNSIGSILTRPGEGLFGFNYSLSGTASDPRVSVNPLSILTPGMFREIFRAQPPSRAPAKPRESTR</sequence>
<dbReference type="Proteomes" id="UP000248975">
    <property type="component" value="Unassembled WGS sequence"/>
</dbReference>
<feature type="region of interest" description="Disordered" evidence="1">
    <location>
        <begin position="1"/>
        <end position="24"/>
    </location>
</feature>
<evidence type="ECO:0000313" key="5">
    <source>
        <dbReference type="Proteomes" id="UP000248975"/>
    </source>
</evidence>
<dbReference type="InterPro" id="IPR025263">
    <property type="entry name" value="YhdP_central"/>
</dbReference>
<feature type="transmembrane region" description="Helical" evidence="2">
    <location>
        <begin position="32"/>
        <end position="53"/>
    </location>
</feature>
<evidence type="ECO:0000256" key="2">
    <source>
        <dbReference type="SAM" id="Phobius"/>
    </source>
</evidence>
<keyword evidence="2" id="KW-1133">Transmembrane helix</keyword>